<dbReference type="OrthoDB" id="9809412at2"/>
<dbReference type="PROSITE" id="PS00595">
    <property type="entry name" value="AA_TRANSFER_CLASS_5"/>
    <property type="match status" value="1"/>
</dbReference>
<dbReference type="Pfam" id="PF00266">
    <property type="entry name" value="Aminotran_5"/>
    <property type="match status" value="1"/>
</dbReference>
<dbReference type="PANTHER" id="PTHR43247">
    <property type="entry name" value="PHOSPHOSERINE AMINOTRANSFERASE"/>
    <property type="match status" value="1"/>
</dbReference>
<sequence>MPQAVLERMQAELLDYRGRGLSVLEMSHRSADFAEIATTTEANFRQLLNIPSDYSVLFMQGGASAQFSLCVQNLDVRGQVAYANTGYWAGKAMDSARALSSVIEVTHCQEMPLIKVPNADQWACSDSASFLHVTDNETIDGIRLHEVPRCNVPLISDMSSSILSQPVDIKQYGMIYAGAQKNIGPAGITLVIVSDELLERSAERSLPPVFSYAAMAKAGSMLNTPPTFAWYAAGLVFQWLLEQGGVSAMAERNRNQAGRVYSALDQHELYINRIHPQNRSLMNIPFQLKNDSLTAEFLKGASDRNFVGLKGHKSIGGLRASLYNATTDRSVDELVDYLDIFAKQHA</sequence>
<keyword evidence="8 12" id="KW-0664">Pyridoxine biosynthesis</keyword>
<dbReference type="UniPathway" id="UPA00135">
    <property type="reaction ID" value="UER00197"/>
</dbReference>
<keyword evidence="12" id="KW-0963">Cytoplasm</keyword>
<comment type="cofactor">
    <cofactor evidence="12">
        <name>pyridoxal 5'-phosphate</name>
        <dbReference type="ChEBI" id="CHEBI:597326"/>
    </cofactor>
    <text evidence="12">Binds 1 pyridoxal phosphate per subunit.</text>
</comment>
<feature type="binding site" evidence="12">
    <location>
        <position position="29"/>
    </location>
    <ligand>
        <name>L-glutamate</name>
        <dbReference type="ChEBI" id="CHEBI:29985"/>
    </ligand>
</feature>
<comment type="catalytic activity">
    <reaction evidence="11 12">
        <text>O-phospho-L-serine + 2-oxoglutarate = 3-phosphooxypyruvate + L-glutamate</text>
        <dbReference type="Rhea" id="RHEA:14329"/>
        <dbReference type="ChEBI" id="CHEBI:16810"/>
        <dbReference type="ChEBI" id="CHEBI:18110"/>
        <dbReference type="ChEBI" id="CHEBI:29985"/>
        <dbReference type="ChEBI" id="CHEBI:57524"/>
        <dbReference type="EC" id="2.6.1.52"/>
    </reaction>
</comment>
<keyword evidence="15" id="KW-1185">Reference proteome</keyword>
<comment type="similarity">
    <text evidence="3 12">Belongs to the class-V pyridoxal-phosphate-dependent aminotransferase family. SerC subfamily.</text>
</comment>
<dbReference type="GO" id="GO:0004648">
    <property type="term" value="F:O-phospho-L-serine:2-oxoglutarate aminotransferase activity"/>
    <property type="evidence" value="ECO:0007669"/>
    <property type="project" value="UniProtKB-UniRule"/>
</dbReference>
<evidence type="ECO:0000256" key="6">
    <source>
        <dbReference type="ARBA" id="ARBA00022679"/>
    </source>
</evidence>
<comment type="pathway">
    <text evidence="1 12">Cofactor biosynthesis; pyridoxine 5'-phosphate biosynthesis; pyridoxine 5'-phosphate from D-erythrose 4-phosphate: step 3/5.</text>
</comment>
<dbReference type="FunFam" id="3.90.1150.10:FF:000006">
    <property type="entry name" value="Phosphoserine aminotransferase"/>
    <property type="match status" value="1"/>
</dbReference>
<comment type="subunit">
    <text evidence="12">Homodimer.</text>
</comment>
<evidence type="ECO:0000256" key="1">
    <source>
        <dbReference type="ARBA" id="ARBA00004915"/>
    </source>
</evidence>
<dbReference type="GO" id="GO:0030170">
    <property type="term" value="F:pyridoxal phosphate binding"/>
    <property type="evidence" value="ECO:0007669"/>
    <property type="project" value="UniProtKB-UniRule"/>
</dbReference>
<evidence type="ECO:0000313" key="14">
    <source>
        <dbReference type="EMBL" id="ASJ75223.1"/>
    </source>
</evidence>
<keyword evidence="6 12" id="KW-0808">Transferase</keyword>
<evidence type="ECO:0000259" key="13">
    <source>
        <dbReference type="Pfam" id="PF00266"/>
    </source>
</evidence>
<dbReference type="PIRSF" id="PIRSF000525">
    <property type="entry name" value="SerC"/>
    <property type="match status" value="1"/>
</dbReference>
<reference evidence="14 15" key="1">
    <citation type="submission" date="2016-12" db="EMBL/GenBank/DDBJ databases">
        <authorList>
            <person name="Song W.-J."/>
            <person name="Kurnit D.M."/>
        </authorList>
    </citation>
    <scope>NUCLEOTIDE SEQUENCE [LARGE SCALE GENOMIC DNA]</scope>
    <source>
        <strain evidence="14 15">IMCC3135</strain>
    </source>
</reference>
<comment type="function">
    <text evidence="12">Catalyzes the reversible conversion of 3-phosphohydroxypyruvate to phosphoserine and of 3-hydroxy-2-oxo-4-phosphonooxybutanoate to phosphohydroxythreonine.</text>
</comment>
<dbReference type="InterPro" id="IPR015424">
    <property type="entry name" value="PyrdxlP-dep_Trfase"/>
</dbReference>
<dbReference type="NCBIfam" id="NF003764">
    <property type="entry name" value="PRK05355.1"/>
    <property type="match status" value="1"/>
</dbReference>
<keyword evidence="4 12" id="KW-0032">Aminotransferase</keyword>
<feature type="binding site" evidence="12">
    <location>
        <position position="157"/>
    </location>
    <ligand>
        <name>pyridoxal 5'-phosphate</name>
        <dbReference type="ChEBI" id="CHEBI:597326"/>
    </ligand>
</feature>
<feature type="binding site" evidence="12">
    <location>
        <position position="138"/>
    </location>
    <ligand>
        <name>pyridoxal 5'-phosphate</name>
        <dbReference type="ChEBI" id="CHEBI:597326"/>
    </ligand>
</feature>
<feature type="binding site" evidence="12">
    <location>
        <begin position="223"/>
        <end position="224"/>
    </location>
    <ligand>
        <name>pyridoxal 5'-phosphate</name>
        <dbReference type="ChEBI" id="CHEBI:597326"/>
    </ligand>
</feature>
<evidence type="ECO:0000256" key="11">
    <source>
        <dbReference type="ARBA" id="ARBA00049007"/>
    </source>
</evidence>
<dbReference type="Gene3D" id="3.90.1150.10">
    <property type="entry name" value="Aspartate Aminotransferase, domain 1"/>
    <property type="match status" value="1"/>
</dbReference>
<dbReference type="KEGG" id="gai:IMCC3135_25840"/>
<evidence type="ECO:0000256" key="9">
    <source>
        <dbReference type="ARBA" id="ARBA00023299"/>
    </source>
</evidence>
<dbReference type="HAMAP" id="MF_00160">
    <property type="entry name" value="SerC_aminotrans_5"/>
    <property type="match status" value="1"/>
</dbReference>
<comment type="pathway">
    <text evidence="2 12">Amino-acid biosynthesis; L-serine biosynthesis; L-serine from 3-phospho-D-glycerate: step 2/3.</text>
</comment>
<proteinExistence type="inferred from homology"/>
<comment type="catalytic activity">
    <reaction evidence="10 12">
        <text>4-(phosphooxy)-L-threonine + 2-oxoglutarate = (R)-3-hydroxy-2-oxo-4-phosphooxybutanoate + L-glutamate</text>
        <dbReference type="Rhea" id="RHEA:16573"/>
        <dbReference type="ChEBI" id="CHEBI:16810"/>
        <dbReference type="ChEBI" id="CHEBI:29985"/>
        <dbReference type="ChEBI" id="CHEBI:58452"/>
        <dbReference type="ChEBI" id="CHEBI:58538"/>
        <dbReference type="EC" id="2.6.1.52"/>
    </reaction>
</comment>
<dbReference type="GO" id="GO:0008615">
    <property type="term" value="P:pyridoxine biosynthetic process"/>
    <property type="evidence" value="ECO:0007669"/>
    <property type="project" value="UniProtKB-UniRule"/>
</dbReference>
<keyword evidence="7 12" id="KW-0663">Pyridoxal phosphate</keyword>
<protein>
    <recommendedName>
        <fullName evidence="12">Phosphoserine aminotransferase</fullName>
        <ecNumber evidence="12">2.6.1.52</ecNumber>
    </recommendedName>
    <alternativeName>
        <fullName evidence="12">Phosphohydroxythreonine aminotransferase</fullName>
        <shortName evidence="12">PSAT</shortName>
    </alternativeName>
</protein>
<feature type="binding site" evidence="12">
    <location>
        <begin position="63"/>
        <end position="64"/>
    </location>
    <ligand>
        <name>pyridoxal 5'-phosphate</name>
        <dbReference type="ChEBI" id="CHEBI:597326"/>
    </ligand>
</feature>
<evidence type="ECO:0000256" key="2">
    <source>
        <dbReference type="ARBA" id="ARBA00005099"/>
    </source>
</evidence>
<feature type="binding site" evidence="12">
    <location>
        <position position="88"/>
    </location>
    <ligand>
        <name>pyridoxal 5'-phosphate</name>
        <dbReference type="ChEBI" id="CHEBI:597326"/>
    </ligand>
</feature>
<dbReference type="InterPro" id="IPR015422">
    <property type="entry name" value="PyrdxlP-dep_Trfase_small"/>
</dbReference>
<evidence type="ECO:0000256" key="7">
    <source>
        <dbReference type="ARBA" id="ARBA00022898"/>
    </source>
</evidence>
<dbReference type="PANTHER" id="PTHR43247:SF1">
    <property type="entry name" value="PHOSPHOSERINE AMINOTRANSFERASE"/>
    <property type="match status" value="1"/>
</dbReference>
<gene>
    <name evidence="12 14" type="primary">serC</name>
    <name evidence="14" type="ORF">IMCC3135_25840</name>
</gene>
<evidence type="ECO:0000256" key="3">
    <source>
        <dbReference type="ARBA" id="ARBA00006904"/>
    </source>
</evidence>
<dbReference type="FunFam" id="3.40.640.10:FF:000010">
    <property type="entry name" value="Phosphoserine aminotransferase"/>
    <property type="match status" value="1"/>
</dbReference>
<evidence type="ECO:0000256" key="12">
    <source>
        <dbReference type="HAMAP-Rule" id="MF_00160"/>
    </source>
</evidence>
<dbReference type="EMBL" id="CP018632">
    <property type="protein sequence ID" value="ASJ75223.1"/>
    <property type="molecule type" value="Genomic_DNA"/>
</dbReference>
<dbReference type="GO" id="GO:0005737">
    <property type="term" value="C:cytoplasm"/>
    <property type="evidence" value="ECO:0007669"/>
    <property type="project" value="UniProtKB-SubCell"/>
</dbReference>
<dbReference type="AlphaFoldDB" id="A0A2Z2NVE8"/>
<feature type="modified residue" description="N6-(pyridoxal phosphate)lysine" evidence="12">
    <location>
        <position position="181"/>
    </location>
</feature>
<dbReference type="UniPathway" id="UPA00244">
    <property type="reaction ID" value="UER00311"/>
</dbReference>
<feature type="domain" description="Aminotransferase class V" evidence="13">
    <location>
        <begin position="2"/>
        <end position="334"/>
    </location>
</feature>
<dbReference type="Gene3D" id="3.40.640.10">
    <property type="entry name" value="Type I PLP-dependent aspartate aminotransferase-like (Major domain)"/>
    <property type="match status" value="1"/>
</dbReference>
<accession>A0A2Z2NVE8</accession>
<keyword evidence="5 12" id="KW-0028">Amino-acid biosynthesis</keyword>
<dbReference type="Proteomes" id="UP000250079">
    <property type="component" value="Chromosome"/>
</dbReference>
<dbReference type="InterPro" id="IPR015421">
    <property type="entry name" value="PyrdxlP-dep_Trfase_major"/>
</dbReference>
<evidence type="ECO:0000256" key="5">
    <source>
        <dbReference type="ARBA" id="ARBA00022605"/>
    </source>
</evidence>
<dbReference type="SUPFAM" id="SSF53383">
    <property type="entry name" value="PLP-dependent transferases"/>
    <property type="match status" value="1"/>
</dbReference>
<evidence type="ECO:0000256" key="4">
    <source>
        <dbReference type="ARBA" id="ARBA00022576"/>
    </source>
</evidence>
<dbReference type="InterPro" id="IPR022278">
    <property type="entry name" value="Pser_aminoTfrase"/>
</dbReference>
<comment type="caution">
    <text evidence="12">Lacks conserved residue(s) required for the propagation of feature annotation.</text>
</comment>
<feature type="binding site" evidence="12">
    <location>
        <position position="180"/>
    </location>
    <ligand>
        <name>pyridoxal 5'-phosphate</name>
        <dbReference type="ChEBI" id="CHEBI:597326"/>
    </ligand>
</feature>
<dbReference type="EC" id="2.6.1.52" evidence="12"/>
<evidence type="ECO:0000256" key="8">
    <source>
        <dbReference type="ARBA" id="ARBA00023096"/>
    </source>
</evidence>
<evidence type="ECO:0000256" key="10">
    <source>
        <dbReference type="ARBA" id="ARBA00047630"/>
    </source>
</evidence>
<organism evidence="14 15">
    <name type="scientific">Granulosicoccus antarcticus IMCC3135</name>
    <dbReference type="NCBI Taxonomy" id="1192854"/>
    <lineage>
        <taxon>Bacteria</taxon>
        <taxon>Pseudomonadati</taxon>
        <taxon>Pseudomonadota</taxon>
        <taxon>Gammaproteobacteria</taxon>
        <taxon>Chromatiales</taxon>
        <taxon>Granulosicoccaceae</taxon>
        <taxon>Granulosicoccus</taxon>
    </lineage>
</organism>
<dbReference type="InterPro" id="IPR000192">
    <property type="entry name" value="Aminotrans_V_dom"/>
</dbReference>
<comment type="subcellular location">
    <subcellularLocation>
        <location evidence="12">Cytoplasm</location>
    </subcellularLocation>
</comment>
<keyword evidence="9 12" id="KW-0718">Serine biosynthesis</keyword>
<dbReference type="GO" id="GO:0006564">
    <property type="term" value="P:L-serine biosynthetic process"/>
    <property type="evidence" value="ECO:0007669"/>
    <property type="project" value="UniProtKB-UniRule"/>
</dbReference>
<name>A0A2Z2NVE8_9GAMM</name>
<evidence type="ECO:0000313" key="15">
    <source>
        <dbReference type="Proteomes" id="UP000250079"/>
    </source>
</evidence>
<dbReference type="InterPro" id="IPR020578">
    <property type="entry name" value="Aminotrans_V_PyrdxlP_BS"/>
</dbReference>